<dbReference type="InterPro" id="IPR023214">
    <property type="entry name" value="HAD_sf"/>
</dbReference>
<feature type="domain" description="Polynucleotide kinase PNKP phosphatase" evidence="1">
    <location>
        <begin position="1"/>
        <end position="133"/>
    </location>
</feature>
<protein>
    <recommendedName>
        <fullName evidence="1">Polynucleotide kinase PNKP phosphatase domain-containing protein</fullName>
    </recommendedName>
</protein>
<dbReference type="Gene3D" id="3.40.50.1000">
    <property type="entry name" value="HAD superfamily/HAD-like"/>
    <property type="match status" value="1"/>
</dbReference>
<sequence>MFDLDGTLADVRHRLHHLERRPRDWKAFFRAAPRDAPLEPGVRLVRESTGHCEVVYVTGRPESCRRDTREWLARHGLPDGDLRMRGARDRRPARVTKPELLRELAAGREVALVADDDEQVCAAYEAAGFRVVRADWMAQAPPVLEQVQEDEGRT</sequence>
<keyword evidence="3" id="KW-1185">Reference proteome</keyword>
<dbReference type="InterPro" id="IPR056782">
    <property type="entry name" value="HAD_PNKP"/>
</dbReference>
<dbReference type="Pfam" id="PF25109">
    <property type="entry name" value="HAD_PNKP"/>
    <property type="match status" value="1"/>
</dbReference>
<gene>
    <name evidence="2" type="ORF">GCU69_18055</name>
</gene>
<organism evidence="2 3">
    <name type="scientific">Streptomyces lycii</name>
    <dbReference type="NCBI Taxonomy" id="2654337"/>
    <lineage>
        <taxon>Bacteria</taxon>
        <taxon>Bacillati</taxon>
        <taxon>Actinomycetota</taxon>
        <taxon>Actinomycetes</taxon>
        <taxon>Kitasatosporales</taxon>
        <taxon>Streptomycetaceae</taxon>
        <taxon>Streptomyces</taxon>
    </lineage>
</organism>
<evidence type="ECO:0000259" key="1">
    <source>
        <dbReference type="Pfam" id="PF25109"/>
    </source>
</evidence>
<comment type="caution">
    <text evidence="2">The sequence shown here is derived from an EMBL/GenBank/DDBJ whole genome shotgun (WGS) entry which is preliminary data.</text>
</comment>
<dbReference type="Proteomes" id="UP000621266">
    <property type="component" value="Unassembled WGS sequence"/>
</dbReference>
<reference evidence="2 3" key="1">
    <citation type="submission" date="2019-10" db="EMBL/GenBank/DDBJ databases">
        <title>Streptomyces tenebrisbrunneis sp.nov., an endogenous actinomycete isolated from of Lycium ruthenicum.</title>
        <authorList>
            <person name="Ma L."/>
        </authorList>
    </citation>
    <scope>NUCLEOTIDE SEQUENCE [LARGE SCALE GENOMIC DNA]</scope>
    <source>
        <strain evidence="2 3">TRM 66187</strain>
    </source>
</reference>
<evidence type="ECO:0000313" key="2">
    <source>
        <dbReference type="EMBL" id="KAF4407762.1"/>
    </source>
</evidence>
<evidence type="ECO:0000313" key="3">
    <source>
        <dbReference type="Proteomes" id="UP000621266"/>
    </source>
</evidence>
<dbReference type="SUPFAM" id="SSF56784">
    <property type="entry name" value="HAD-like"/>
    <property type="match status" value="1"/>
</dbReference>
<name>A0ABQ7FGP0_9ACTN</name>
<proteinExistence type="predicted"/>
<accession>A0ABQ7FGP0</accession>
<dbReference type="EMBL" id="WHPN01000301">
    <property type="protein sequence ID" value="KAF4407762.1"/>
    <property type="molecule type" value="Genomic_DNA"/>
</dbReference>
<dbReference type="InterPro" id="IPR036412">
    <property type="entry name" value="HAD-like_sf"/>
</dbReference>